<evidence type="ECO:0000313" key="4">
    <source>
        <dbReference type="EMBL" id="CAF4044959.1"/>
    </source>
</evidence>
<organism evidence="4 5">
    <name type="scientific">Didymodactylos carnosus</name>
    <dbReference type="NCBI Taxonomy" id="1234261"/>
    <lineage>
        <taxon>Eukaryota</taxon>
        <taxon>Metazoa</taxon>
        <taxon>Spiralia</taxon>
        <taxon>Gnathifera</taxon>
        <taxon>Rotifera</taxon>
        <taxon>Eurotatoria</taxon>
        <taxon>Bdelloidea</taxon>
        <taxon>Philodinida</taxon>
        <taxon>Philodinidae</taxon>
        <taxon>Didymodactylos</taxon>
    </lineage>
</organism>
<feature type="non-terminal residue" evidence="4">
    <location>
        <position position="1"/>
    </location>
</feature>
<dbReference type="OrthoDB" id="3244603at2759"/>
<dbReference type="Proteomes" id="UP000681722">
    <property type="component" value="Unassembled WGS sequence"/>
</dbReference>
<dbReference type="GO" id="GO:0005737">
    <property type="term" value="C:cytoplasm"/>
    <property type="evidence" value="ECO:0007669"/>
    <property type="project" value="TreeGrafter"/>
</dbReference>
<evidence type="ECO:0000256" key="3">
    <source>
        <dbReference type="ARBA" id="ARBA00023002"/>
    </source>
</evidence>
<dbReference type="Gene3D" id="3.50.50.100">
    <property type="match status" value="1"/>
</dbReference>
<gene>
    <name evidence="4" type="ORF">SRO942_LOCUS26960</name>
</gene>
<accession>A0A8S2PBH6</accession>
<keyword evidence="2" id="KW-0274">FAD</keyword>
<dbReference type="GO" id="GO:0050660">
    <property type="term" value="F:flavin adenine dinucleotide binding"/>
    <property type="evidence" value="ECO:0007669"/>
    <property type="project" value="TreeGrafter"/>
</dbReference>
<keyword evidence="1" id="KW-0285">Flavoprotein</keyword>
<evidence type="ECO:0008006" key="6">
    <source>
        <dbReference type="Google" id="ProtNLM"/>
    </source>
</evidence>
<proteinExistence type="predicted"/>
<evidence type="ECO:0000256" key="2">
    <source>
        <dbReference type="ARBA" id="ARBA00022827"/>
    </source>
</evidence>
<reference evidence="4" key="1">
    <citation type="submission" date="2021-02" db="EMBL/GenBank/DDBJ databases">
        <authorList>
            <person name="Nowell W R."/>
        </authorList>
    </citation>
    <scope>NUCLEOTIDE SEQUENCE</scope>
</reference>
<dbReference type="AlphaFoldDB" id="A0A8S2PBH6"/>
<protein>
    <recommendedName>
        <fullName evidence="6">NADH dehydrogenase</fullName>
    </recommendedName>
</protein>
<evidence type="ECO:0000313" key="5">
    <source>
        <dbReference type="Proteomes" id="UP000681722"/>
    </source>
</evidence>
<dbReference type="PANTHER" id="PTHR43735">
    <property type="entry name" value="APOPTOSIS-INDUCING FACTOR 1"/>
    <property type="match status" value="1"/>
</dbReference>
<evidence type="ECO:0000256" key="1">
    <source>
        <dbReference type="ARBA" id="ARBA00022630"/>
    </source>
</evidence>
<dbReference type="InterPro" id="IPR036188">
    <property type="entry name" value="FAD/NAD-bd_sf"/>
</dbReference>
<dbReference type="EMBL" id="CAJOBC010020106">
    <property type="protein sequence ID" value="CAF4044959.1"/>
    <property type="molecule type" value="Genomic_DNA"/>
</dbReference>
<dbReference type="GO" id="GO:0004174">
    <property type="term" value="F:electron-transferring-flavoprotein dehydrogenase activity"/>
    <property type="evidence" value="ECO:0007669"/>
    <property type="project" value="TreeGrafter"/>
</dbReference>
<name>A0A8S2PBH6_9BILA</name>
<feature type="non-terminal residue" evidence="4">
    <location>
        <position position="95"/>
    </location>
</feature>
<comment type="caution">
    <text evidence="4">The sequence shown here is derived from an EMBL/GenBank/DDBJ whole genome shotgun (WGS) entry which is preliminary data.</text>
</comment>
<dbReference type="PANTHER" id="PTHR43735:SF3">
    <property type="entry name" value="FERROPTOSIS SUPPRESSOR PROTEIN 1"/>
    <property type="match status" value="1"/>
</dbReference>
<keyword evidence="3" id="KW-0560">Oxidoreductase</keyword>
<dbReference type="SUPFAM" id="SSF51905">
    <property type="entry name" value="FAD/NAD(P)-binding domain"/>
    <property type="match status" value="1"/>
</dbReference>
<sequence length="95" mass="10582">KSLNSTFKQHFNSEGRLNVNNYLQVDGYENIFAIGDISSKESKMAFLAGRQAEFVAKLIPLIQQNKPYSKEYQPSPYPVMLLTIGRNGGVGQLAT</sequence>